<accession>A0A0E9RML5</accession>
<evidence type="ECO:0000313" key="1">
    <source>
        <dbReference type="EMBL" id="JAH30067.1"/>
    </source>
</evidence>
<reference evidence="1" key="2">
    <citation type="journal article" date="2015" name="Fish Shellfish Immunol.">
        <title>Early steps in the European eel (Anguilla anguilla)-Vibrio vulnificus interaction in the gills: Role of the RtxA13 toxin.</title>
        <authorList>
            <person name="Callol A."/>
            <person name="Pajuelo D."/>
            <person name="Ebbesson L."/>
            <person name="Teles M."/>
            <person name="MacKenzie S."/>
            <person name="Amaro C."/>
        </authorList>
    </citation>
    <scope>NUCLEOTIDE SEQUENCE</scope>
</reference>
<dbReference type="EMBL" id="GBXM01078510">
    <property type="protein sequence ID" value="JAH30067.1"/>
    <property type="molecule type" value="Transcribed_RNA"/>
</dbReference>
<proteinExistence type="predicted"/>
<protein>
    <submittedName>
        <fullName evidence="1">Uncharacterized protein</fullName>
    </submittedName>
</protein>
<name>A0A0E9RML5_ANGAN</name>
<reference evidence="1" key="1">
    <citation type="submission" date="2014-11" db="EMBL/GenBank/DDBJ databases">
        <authorList>
            <person name="Amaro Gonzalez C."/>
        </authorList>
    </citation>
    <scope>NUCLEOTIDE SEQUENCE</scope>
</reference>
<sequence>MPLRELIEKSPCLNLIYYSKIQKSKSAANVKRKQAHPLASVV</sequence>
<dbReference type="AlphaFoldDB" id="A0A0E9RML5"/>
<organism evidence="1">
    <name type="scientific">Anguilla anguilla</name>
    <name type="common">European freshwater eel</name>
    <name type="synonym">Muraena anguilla</name>
    <dbReference type="NCBI Taxonomy" id="7936"/>
    <lineage>
        <taxon>Eukaryota</taxon>
        <taxon>Metazoa</taxon>
        <taxon>Chordata</taxon>
        <taxon>Craniata</taxon>
        <taxon>Vertebrata</taxon>
        <taxon>Euteleostomi</taxon>
        <taxon>Actinopterygii</taxon>
        <taxon>Neopterygii</taxon>
        <taxon>Teleostei</taxon>
        <taxon>Anguilliformes</taxon>
        <taxon>Anguillidae</taxon>
        <taxon>Anguilla</taxon>
    </lineage>
</organism>